<gene>
    <name evidence="1" type="ORF">ABVQ20_23325</name>
</gene>
<evidence type="ECO:0000313" key="2">
    <source>
        <dbReference type="Proteomes" id="UP001548832"/>
    </source>
</evidence>
<evidence type="ECO:0000313" key="1">
    <source>
        <dbReference type="EMBL" id="MET2829910.1"/>
    </source>
</evidence>
<organism evidence="1 2">
    <name type="scientific">Mesorhizobium shangrilense</name>
    <dbReference type="NCBI Taxonomy" id="460060"/>
    <lineage>
        <taxon>Bacteria</taxon>
        <taxon>Pseudomonadati</taxon>
        <taxon>Pseudomonadota</taxon>
        <taxon>Alphaproteobacteria</taxon>
        <taxon>Hyphomicrobiales</taxon>
        <taxon>Phyllobacteriaceae</taxon>
        <taxon>Mesorhizobium</taxon>
    </lineage>
</organism>
<proteinExistence type="predicted"/>
<accession>A0ABV2DIN1</accession>
<dbReference type="EMBL" id="JBEWSZ010000001">
    <property type="protein sequence ID" value="MET2829910.1"/>
    <property type="molecule type" value="Genomic_DNA"/>
</dbReference>
<comment type="caution">
    <text evidence="1">The sequence shown here is derived from an EMBL/GenBank/DDBJ whole genome shotgun (WGS) entry which is preliminary data.</text>
</comment>
<evidence type="ECO:0008006" key="3">
    <source>
        <dbReference type="Google" id="ProtNLM"/>
    </source>
</evidence>
<name>A0ABV2DIN1_9HYPH</name>
<dbReference type="Proteomes" id="UP001548832">
    <property type="component" value="Unassembled WGS sequence"/>
</dbReference>
<keyword evidence="2" id="KW-1185">Reference proteome</keyword>
<protein>
    <recommendedName>
        <fullName evidence="3">DUF1579 domain-containing protein</fullName>
    </recommendedName>
</protein>
<sequence length="157" mass="17879">MSGFDDFDFLVGEWSITNEFLRGRLVGSTDWETFPATSRVEKVMPIPGGGFGGNLDQMFIPVRDFTGMTLRLHNPETGLWSIYWSDTKSFRLFPPTVGRFVDGRGEFFGDDVEGGQNVRVRFLWTAGASPRWEQSFSTDDGQSWELNWVMKFERVAG</sequence>
<reference evidence="1 2" key="1">
    <citation type="submission" date="2024-06" db="EMBL/GenBank/DDBJ databases">
        <authorList>
            <person name="Kim D.-U."/>
        </authorList>
    </citation>
    <scope>NUCLEOTIDE SEQUENCE [LARGE SCALE GENOMIC DNA]</scope>
    <source>
        <strain evidence="1 2">KACC15460</strain>
    </source>
</reference>
<dbReference type="RefSeq" id="WP_354461824.1">
    <property type="nucleotide sequence ID" value="NZ_JBEWSZ010000001.1"/>
</dbReference>